<proteinExistence type="predicted"/>
<gene>
    <name evidence="2" type="ORF">H5410_006675</name>
</gene>
<dbReference type="PANTHER" id="PTHR31900">
    <property type="entry name" value="F-BOX/RNI SUPERFAMILY PROTEIN-RELATED"/>
    <property type="match status" value="1"/>
</dbReference>
<protein>
    <recommendedName>
        <fullName evidence="1">F-box/LRR-repeat protein 15/At3g58940/PEG3-like LRR domain-containing protein</fullName>
    </recommendedName>
</protein>
<sequence>MNENIVKDLLVISILMLERENVSLPLLECRWFTISSRISKLSFPLLDNLLRSTPKLENLMIFPDTKNGVNKLLKDRKYLSLEENIFKVSLQNLKNVKVMPLCSHTDTSDATKLDQFLKFLLENTINLEKLVIVPEHKECNSCSTNTSNLKKNFLNISYDIDAIEHDQPYSLPEVFCSSLSILKLKCQNCRILDNCVLNWTSLKSLTLENLLIWDEHIKQIMSNCPQLESFNLFGFCGFNRLHMTSPKCKRLKLIDHYHPIGDWYSFEGDCCFEVVAPYVEHLTISGDFDYTEIELKDLSSLDHAKLCLCSDEFDSMDEDILIDLLVSVRYANELILSSWFIKVSYQFQMSLVFNFYVISIWMMDLELNFSLPLLECRWLTISSYISKVSFPMLDKLLRSTPNLKNLMIFLGMEDAEEYTEVLELYDLLSFEENIFEVSLQNLKNVKVMPFCSDTRTSDATELDQFLKFLLEHSINLEQMVVVPKHKGCNSCFTNISQLMKCLLLFPRTSISAVISSGLVTQNVFDTL</sequence>
<reference evidence="2 3" key="1">
    <citation type="submission" date="2020-09" db="EMBL/GenBank/DDBJ databases">
        <title>De no assembly of potato wild relative species, Solanum commersonii.</title>
        <authorList>
            <person name="Cho K."/>
        </authorList>
    </citation>
    <scope>NUCLEOTIDE SEQUENCE [LARGE SCALE GENOMIC DNA]</scope>
    <source>
        <strain evidence="2">LZ3.2</strain>
        <tissue evidence="2">Leaf</tissue>
    </source>
</reference>
<dbReference type="InterPro" id="IPR032675">
    <property type="entry name" value="LRR_dom_sf"/>
</dbReference>
<dbReference type="PANTHER" id="PTHR31900:SF32">
    <property type="entry name" value="F-BOX_RNI_FBD-LIKE DOMAIN PROTEIN"/>
    <property type="match status" value="1"/>
</dbReference>
<dbReference type="InterPro" id="IPR050232">
    <property type="entry name" value="FBL13/AtMIF1-like"/>
</dbReference>
<dbReference type="AlphaFoldDB" id="A0A9J6AAF4"/>
<dbReference type="Pfam" id="PF24758">
    <property type="entry name" value="LRR_At5g56370"/>
    <property type="match status" value="1"/>
</dbReference>
<accession>A0A9J6AAF4</accession>
<dbReference type="Gene3D" id="3.80.10.10">
    <property type="entry name" value="Ribonuclease Inhibitor"/>
    <property type="match status" value="1"/>
</dbReference>
<evidence type="ECO:0000313" key="3">
    <source>
        <dbReference type="Proteomes" id="UP000824120"/>
    </source>
</evidence>
<dbReference type="Proteomes" id="UP000824120">
    <property type="component" value="Chromosome 2"/>
</dbReference>
<name>A0A9J6AAF4_SOLCO</name>
<feature type="domain" description="F-box/LRR-repeat protein 15/At3g58940/PEG3-like LRR" evidence="1">
    <location>
        <begin position="172"/>
        <end position="255"/>
    </location>
</feature>
<keyword evidence="3" id="KW-1185">Reference proteome</keyword>
<comment type="caution">
    <text evidence="2">The sequence shown here is derived from an EMBL/GenBank/DDBJ whole genome shotgun (WGS) entry which is preliminary data.</text>
</comment>
<evidence type="ECO:0000313" key="2">
    <source>
        <dbReference type="EMBL" id="KAG5621457.1"/>
    </source>
</evidence>
<dbReference type="EMBL" id="JACXVP010000002">
    <property type="protein sequence ID" value="KAG5621457.1"/>
    <property type="molecule type" value="Genomic_DNA"/>
</dbReference>
<dbReference type="InterPro" id="IPR055411">
    <property type="entry name" value="LRR_FXL15/At3g58940/PEG3-like"/>
</dbReference>
<evidence type="ECO:0000259" key="1">
    <source>
        <dbReference type="Pfam" id="PF24758"/>
    </source>
</evidence>
<organism evidence="2 3">
    <name type="scientific">Solanum commersonii</name>
    <name type="common">Commerson's wild potato</name>
    <name type="synonym">Commerson's nightshade</name>
    <dbReference type="NCBI Taxonomy" id="4109"/>
    <lineage>
        <taxon>Eukaryota</taxon>
        <taxon>Viridiplantae</taxon>
        <taxon>Streptophyta</taxon>
        <taxon>Embryophyta</taxon>
        <taxon>Tracheophyta</taxon>
        <taxon>Spermatophyta</taxon>
        <taxon>Magnoliopsida</taxon>
        <taxon>eudicotyledons</taxon>
        <taxon>Gunneridae</taxon>
        <taxon>Pentapetalae</taxon>
        <taxon>asterids</taxon>
        <taxon>lamiids</taxon>
        <taxon>Solanales</taxon>
        <taxon>Solanaceae</taxon>
        <taxon>Solanoideae</taxon>
        <taxon>Solaneae</taxon>
        <taxon>Solanum</taxon>
    </lineage>
</organism>
<dbReference type="OrthoDB" id="1300531at2759"/>